<dbReference type="Gene3D" id="1.10.630.10">
    <property type="entry name" value="Cytochrome P450"/>
    <property type="match status" value="1"/>
</dbReference>
<dbReference type="SUPFAM" id="SSF48264">
    <property type="entry name" value="Cytochrome P450"/>
    <property type="match status" value="1"/>
</dbReference>
<evidence type="ECO:0000256" key="6">
    <source>
        <dbReference type="ARBA" id="ARBA00022723"/>
    </source>
</evidence>
<keyword evidence="4 12" id="KW-0349">Heme</keyword>
<gene>
    <name evidence="15" type="ORF">P154DRAFT_458486</name>
</gene>
<evidence type="ECO:0000256" key="12">
    <source>
        <dbReference type="PIRSR" id="PIRSR602401-1"/>
    </source>
</evidence>
<protein>
    <submittedName>
        <fullName evidence="15">Cytochrome P450 ClCP1</fullName>
    </submittedName>
</protein>
<evidence type="ECO:0000256" key="13">
    <source>
        <dbReference type="RuleBase" id="RU000461"/>
    </source>
</evidence>
<dbReference type="PROSITE" id="PS00086">
    <property type="entry name" value="CYTOCHROME_P450"/>
    <property type="match status" value="1"/>
</dbReference>
<keyword evidence="8 13" id="KW-0560">Oxidoreductase</keyword>
<evidence type="ECO:0000256" key="14">
    <source>
        <dbReference type="SAM" id="Phobius"/>
    </source>
</evidence>
<accession>A0A6A5WV59</accession>
<evidence type="ECO:0000256" key="3">
    <source>
        <dbReference type="ARBA" id="ARBA00010617"/>
    </source>
</evidence>
<evidence type="ECO:0000256" key="8">
    <source>
        <dbReference type="ARBA" id="ARBA00023002"/>
    </source>
</evidence>
<organism evidence="15 16">
    <name type="scientific">Amniculicola lignicola CBS 123094</name>
    <dbReference type="NCBI Taxonomy" id="1392246"/>
    <lineage>
        <taxon>Eukaryota</taxon>
        <taxon>Fungi</taxon>
        <taxon>Dikarya</taxon>
        <taxon>Ascomycota</taxon>
        <taxon>Pezizomycotina</taxon>
        <taxon>Dothideomycetes</taxon>
        <taxon>Pleosporomycetidae</taxon>
        <taxon>Pleosporales</taxon>
        <taxon>Amniculicolaceae</taxon>
        <taxon>Amniculicola</taxon>
    </lineage>
</organism>
<evidence type="ECO:0000256" key="2">
    <source>
        <dbReference type="ARBA" id="ARBA00004167"/>
    </source>
</evidence>
<evidence type="ECO:0000256" key="10">
    <source>
        <dbReference type="ARBA" id="ARBA00023033"/>
    </source>
</evidence>
<dbReference type="InterPro" id="IPR017972">
    <property type="entry name" value="Cyt_P450_CS"/>
</dbReference>
<evidence type="ECO:0000313" key="16">
    <source>
        <dbReference type="Proteomes" id="UP000799779"/>
    </source>
</evidence>
<keyword evidence="11 14" id="KW-0472">Membrane</keyword>
<dbReference type="OrthoDB" id="1470350at2759"/>
<feature type="transmembrane region" description="Helical" evidence="14">
    <location>
        <begin position="20"/>
        <end position="39"/>
    </location>
</feature>
<evidence type="ECO:0000256" key="4">
    <source>
        <dbReference type="ARBA" id="ARBA00022617"/>
    </source>
</evidence>
<keyword evidence="16" id="KW-1185">Reference proteome</keyword>
<evidence type="ECO:0000256" key="11">
    <source>
        <dbReference type="ARBA" id="ARBA00023136"/>
    </source>
</evidence>
<comment type="subcellular location">
    <subcellularLocation>
        <location evidence="2">Membrane</location>
        <topology evidence="2">Single-pass membrane protein</topology>
    </subcellularLocation>
</comment>
<dbReference type="GO" id="GO:0004497">
    <property type="term" value="F:monooxygenase activity"/>
    <property type="evidence" value="ECO:0007669"/>
    <property type="project" value="UniProtKB-KW"/>
</dbReference>
<evidence type="ECO:0000256" key="5">
    <source>
        <dbReference type="ARBA" id="ARBA00022692"/>
    </source>
</evidence>
<dbReference type="PANTHER" id="PTHR24305">
    <property type="entry name" value="CYTOCHROME P450"/>
    <property type="match status" value="1"/>
</dbReference>
<evidence type="ECO:0000256" key="7">
    <source>
        <dbReference type="ARBA" id="ARBA00022989"/>
    </source>
</evidence>
<keyword evidence="9 12" id="KW-0408">Iron</keyword>
<name>A0A6A5WV59_9PLEO</name>
<dbReference type="GO" id="GO:0009403">
    <property type="term" value="P:toxin biosynthetic process"/>
    <property type="evidence" value="ECO:0007669"/>
    <property type="project" value="UniProtKB-ARBA"/>
</dbReference>
<dbReference type="GO" id="GO:0005506">
    <property type="term" value="F:iron ion binding"/>
    <property type="evidence" value="ECO:0007669"/>
    <property type="project" value="InterPro"/>
</dbReference>
<evidence type="ECO:0000256" key="1">
    <source>
        <dbReference type="ARBA" id="ARBA00001971"/>
    </source>
</evidence>
<dbReference type="PANTHER" id="PTHR24305:SF230">
    <property type="entry name" value="P450, PUTATIVE (EUROFUNG)-RELATED"/>
    <property type="match status" value="1"/>
</dbReference>
<evidence type="ECO:0000256" key="9">
    <source>
        <dbReference type="ARBA" id="ARBA00023004"/>
    </source>
</evidence>
<reference evidence="15" key="1">
    <citation type="journal article" date="2020" name="Stud. Mycol.">
        <title>101 Dothideomycetes genomes: a test case for predicting lifestyles and emergence of pathogens.</title>
        <authorList>
            <person name="Haridas S."/>
            <person name="Albert R."/>
            <person name="Binder M."/>
            <person name="Bloem J."/>
            <person name="Labutti K."/>
            <person name="Salamov A."/>
            <person name="Andreopoulos B."/>
            <person name="Baker S."/>
            <person name="Barry K."/>
            <person name="Bills G."/>
            <person name="Bluhm B."/>
            <person name="Cannon C."/>
            <person name="Castanera R."/>
            <person name="Culley D."/>
            <person name="Daum C."/>
            <person name="Ezra D."/>
            <person name="Gonzalez J."/>
            <person name="Henrissat B."/>
            <person name="Kuo A."/>
            <person name="Liang C."/>
            <person name="Lipzen A."/>
            <person name="Lutzoni F."/>
            <person name="Magnuson J."/>
            <person name="Mondo S."/>
            <person name="Nolan M."/>
            <person name="Ohm R."/>
            <person name="Pangilinan J."/>
            <person name="Park H.-J."/>
            <person name="Ramirez L."/>
            <person name="Alfaro M."/>
            <person name="Sun H."/>
            <person name="Tritt A."/>
            <person name="Yoshinaga Y."/>
            <person name="Zwiers L.-H."/>
            <person name="Turgeon B."/>
            <person name="Goodwin S."/>
            <person name="Spatafora J."/>
            <person name="Crous P."/>
            <person name="Grigoriev I."/>
        </authorList>
    </citation>
    <scope>NUCLEOTIDE SEQUENCE</scope>
    <source>
        <strain evidence="15">CBS 123094</strain>
    </source>
</reference>
<comment type="cofactor">
    <cofactor evidence="1 12">
        <name>heme</name>
        <dbReference type="ChEBI" id="CHEBI:30413"/>
    </cofactor>
</comment>
<dbReference type="Pfam" id="PF00067">
    <property type="entry name" value="p450"/>
    <property type="match status" value="1"/>
</dbReference>
<dbReference type="Proteomes" id="UP000799779">
    <property type="component" value="Unassembled WGS sequence"/>
</dbReference>
<dbReference type="InterPro" id="IPR050121">
    <property type="entry name" value="Cytochrome_P450_monoxygenase"/>
</dbReference>
<dbReference type="CDD" id="cd11058">
    <property type="entry name" value="CYP60B-like"/>
    <property type="match status" value="1"/>
</dbReference>
<dbReference type="PRINTS" id="PR00385">
    <property type="entry name" value="P450"/>
</dbReference>
<keyword evidence="5 14" id="KW-0812">Transmembrane</keyword>
<feature type="binding site" description="axial binding residue" evidence="12">
    <location>
        <position position="451"/>
    </location>
    <ligand>
        <name>heme</name>
        <dbReference type="ChEBI" id="CHEBI:30413"/>
    </ligand>
    <ligandPart>
        <name>Fe</name>
        <dbReference type="ChEBI" id="CHEBI:18248"/>
    </ligandPart>
</feature>
<keyword evidence="6 12" id="KW-0479">Metal-binding</keyword>
<dbReference type="GO" id="GO:0016020">
    <property type="term" value="C:membrane"/>
    <property type="evidence" value="ECO:0007669"/>
    <property type="project" value="UniProtKB-SubCell"/>
</dbReference>
<dbReference type="InterPro" id="IPR001128">
    <property type="entry name" value="Cyt_P450"/>
</dbReference>
<evidence type="ECO:0000313" key="15">
    <source>
        <dbReference type="EMBL" id="KAF2005008.1"/>
    </source>
</evidence>
<comment type="similarity">
    <text evidence="3 13">Belongs to the cytochrome P450 family.</text>
</comment>
<dbReference type="FunFam" id="1.10.630.10:FF:000047">
    <property type="entry name" value="Cytochrome P450 monooxygenase"/>
    <property type="match status" value="1"/>
</dbReference>
<sequence length="508" mass="57481">MIDVLFEGGVLARVCYGSGLAIGALVTYILLFGIYNLTLHPLRSYPGPLLWRAYRIPWCISTLGGRFPFDVLEFHKKYGPVVRVAPDELSYSTSKALKPIYGHHNATSEGFTEFDKDRTQYVASMNGVWNILAARATEHGRFRRMFSHSFSEKGMRELQPKIQTYVELLIRGLKESAGPEFLDILAWYNWTTFDMIGDLAFGESFRCLEEKRTDPWIQAVFDNIKAVPIIGAIQVYGLEWLLPYLIPKRLMKQRILNFDRNVQMIEKRIEQGTSQGDFWDKVIETSDYEKGTGMTKPEMVANASILVLGGSETTATLLSGTTYLLLTNPEKLEKLQDEVRGVFNHEAEIDLMSVGKLDYMLAVLDEGMRIFPPVPNQGNRVVPAGGADVAGKWVAGGTSLQVNQYAANRLETNFTRPEAFVPERWLADSPEEFANDDRSARAAFSLGPRNCIGRNLAYAEMRLILAKVIYNFDIELDKERCGNWIGEQKIYGLWEKGPLYVKLTNVQH</sequence>
<dbReference type="InterPro" id="IPR036396">
    <property type="entry name" value="Cyt_P450_sf"/>
</dbReference>
<dbReference type="EMBL" id="ML977565">
    <property type="protein sequence ID" value="KAF2005008.1"/>
    <property type="molecule type" value="Genomic_DNA"/>
</dbReference>
<proteinExistence type="inferred from homology"/>
<dbReference type="GO" id="GO:0016705">
    <property type="term" value="F:oxidoreductase activity, acting on paired donors, with incorporation or reduction of molecular oxygen"/>
    <property type="evidence" value="ECO:0007669"/>
    <property type="project" value="InterPro"/>
</dbReference>
<dbReference type="GO" id="GO:0020037">
    <property type="term" value="F:heme binding"/>
    <property type="evidence" value="ECO:0007669"/>
    <property type="project" value="InterPro"/>
</dbReference>
<dbReference type="AlphaFoldDB" id="A0A6A5WV59"/>
<keyword evidence="7 14" id="KW-1133">Transmembrane helix</keyword>
<keyword evidence="10 13" id="KW-0503">Monooxygenase</keyword>
<dbReference type="PRINTS" id="PR00463">
    <property type="entry name" value="EP450I"/>
</dbReference>
<dbReference type="InterPro" id="IPR002401">
    <property type="entry name" value="Cyt_P450_E_grp-I"/>
</dbReference>